<protein>
    <submittedName>
        <fullName evidence="1">Uncharacterized protein</fullName>
    </submittedName>
</protein>
<organism evidence="1 2">
    <name type="scientific">Athelia psychrophila</name>
    <dbReference type="NCBI Taxonomy" id="1759441"/>
    <lineage>
        <taxon>Eukaryota</taxon>
        <taxon>Fungi</taxon>
        <taxon>Dikarya</taxon>
        <taxon>Basidiomycota</taxon>
        <taxon>Agaricomycotina</taxon>
        <taxon>Agaricomycetes</taxon>
        <taxon>Agaricomycetidae</taxon>
        <taxon>Atheliales</taxon>
        <taxon>Atheliaceae</taxon>
        <taxon>Athelia</taxon>
    </lineage>
</organism>
<evidence type="ECO:0000313" key="1">
    <source>
        <dbReference type="EMBL" id="KZP34217.1"/>
    </source>
</evidence>
<keyword evidence="2" id="KW-1185">Reference proteome</keyword>
<accession>A0A166WXN0</accession>
<name>A0A166WXN0_9AGAM</name>
<dbReference type="Proteomes" id="UP000076532">
    <property type="component" value="Unassembled WGS sequence"/>
</dbReference>
<proteinExistence type="predicted"/>
<feature type="non-terminal residue" evidence="1">
    <location>
        <position position="1"/>
    </location>
</feature>
<dbReference type="AlphaFoldDB" id="A0A166WXN0"/>
<reference evidence="1 2" key="1">
    <citation type="journal article" date="2016" name="Mol. Biol. Evol.">
        <title>Comparative Genomics of Early-Diverging Mushroom-Forming Fungi Provides Insights into the Origins of Lignocellulose Decay Capabilities.</title>
        <authorList>
            <person name="Nagy L.G."/>
            <person name="Riley R."/>
            <person name="Tritt A."/>
            <person name="Adam C."/>
            <person name="Daum C."/>
            <person name="Floudas D."/>
            <person name="Sun H."/>
            <person name="Yadav J.S."/>
            <person name="Pangilinan J."/>
            <person name="Larsson K.H."/>
            <person name="Matsuura K."/>
            <person name="Barry K."/>
            <person name="Labutti K."/>
            <person name="Kuo R."/>
            <person name="Ohm R.A."/>
            <person name="Bhattacharya S.S."/>
            <person name="Shirouzu T."/>
            <person name="Yoshinaga Y."/>
            <person name="Martin F.M."/>
            <person name="Grigoriev I.V."/>
            <person name="Hibbett D.S."/>
        </authorList>
    </citation>
    <scope>NUCLEOTIDE SEQUENCE [LARGE SCALE GENOMIC DNA]</scope>
    <source>
        <strain evidence="1 2">CBS 109695</strain>
    </source>
</reference>
<gene>
    <name evidence="1" type="ORF">FIBSPDRAFT_846319</name>
</gene>
<sequence>GPRQDPARVYYLARRAAILLTPFSPSSAALAVLHGPRWHFPLSPRSCKAVWACHLKVDPTSLWAYCRQDSDSRQSK</sequence>
<dbReference type="EMBL" id="KV417480">
    <property type="protein sequence ID" value="KZP34217.1"/>
    <property type="molecule type" value="Genomic_DNA"/>
</dbReference>
<evidence type="ECO:0000313" key="2">
    <source>
        <dbReference type="Proteomes" id="UP000076532"/>
    </source>
</evidence>